<name>A0ABW3Q0F8_9BACT</name>
<dbReference type="EMBL" id="JBHTLP010000001">
    <property type="protein sequence ID" value="MFD1139569.1"/>
    <property type="molecule type" value="Genomic_DNA"/>
</dbReference>
<keyword evidence="4" id="KW-0326">Glycosidase</keyword>
<reference evidence="8" key="1">
    <citation type="journal article" date="2019" name="Int. J. Syst. Evol. Microbiol.">
        <title>The Global Catalogue of Microorganisms (GCM) 10K type strain sequencing project: providing services to taxonomists for standard genome sequencing and annotation.</title>
        <authorList>
            <consortium name="The Broad Institute Genomics Platform"/>
            <consortium name="The Broad Institute Genome Sequencing Center for Infectious Disease"/>
            <person name="Wu L."/>
            <person name="Ma J."/>
        </authorList>
    </citation>
    <scope>NUCLEOTIDE SEQUENCE [LARGE SCALE GENOMIC DNA]</scope>
    <source>
        <strain evidence="8">CCUG 55608</strain>
    </source>
</reference>
<dbReference type="Proteomes" id="UP001597116">
    <property type="component" value="Unassembled WGS sequence"/>
</dbReference>
<evidence type="ECO:0000313" key="8">
    <source>
        <dbReference type="Proteomes" id="UP001597116"/>
    </source>
</evidence>
<dbReference type="RefSeq" id="WP_265990261.1">
    <property type="nucleotide sequence ID" value="NZ_CP110973.1"/>
</dbReference>
<dbReference type="GO" id="GO:0016787">
    <property type="term" value="F:hydrolase activity"/>
    <property type="evidence" value="ECO:0007669"/>
    <property type="project" value="UniProtKB-KW"/>
</dbReference>
<dbReference type="Gene3D" id="2.60.40.1180">
    <property type="entry name" value="Golgi alpha-mannosidase II"/>
    <property type="match status" value="1"/>
</dbReference>
<dbReference type="Gene3D" id="3.20.20.80">
    <property type="entry name" value="Glycosidases"/>
    <property type="match status" value="1"/>
</dbReference>
<sequence>MPNCPGKPSRSCLRPTTLGFHWYETWTGAGMNFENLSRVHEAFPDKALIFTEGCIEKFNRNQLNAGWLGERYGMSMIHDFNRGTVAWTDWNILLDEKGGTNHVGNFCFAPVHADTQSGKLIYTSSYYYLGHFFKFIRPGALRVSSAASRDTLLTTAFRNPDGKLAVVVMNPSDNRQAFRLQVGDKAAESSSQPHSITTFVVE</sequence>
<accession>A0ABW3Q0F8</accession>
<dbReference type="InterPro" id="IPR017853">
    <property type="entry name" value="GH"/>
</dbReference>
<keyword evidence="2" id="KW-0732">Signal</keyword>
<dbReference type="PANTHER" id="PTHR11069">
    <property type="entry name" value="GLUCOSYLCERAMIDASE"/>
    <property type="match status" value="1"/>
</dbReference>
<dbReference type="InterPro" id="IPR013780">
    <property type="entry name" value="Glyco_hydro_b"/>
</dbReference>
<protein>
    <submittedName>
        <fullName evidence="7">Glycoside hydrolase family 30 beta sandwich domain-containing protein</fullName>
    </submittedName>
</protein>
<evidence type="ECO:0000259" key="5">
    <source>
        <dbReference type="Pfam" id="PF02055"/>
    </source>
</evidence>
<comment type="similarity">
    <text evidence="1 4">Belongs to the glycosyl hydrolase 30 family.</text>
</comment>
<evidence type="ECO:0000313" key="7">
    <source>
        <dbReference type="EMBL" id="MFD1139569.1"/>
    </source>
</evidence>
<evidence type="ECO:0000256" key="4">
    <source>
        <dbReference type="RuleBase" id="RU361188"/>
    </source>
</evidence>
<keyword evidence="3 4" id="KW-0378">Hydrolase</keyword>
<evidence type="ECO:0000256" key="2">
    <source>
        <dbReference type="ARBA" id="ARBA00022729"/>
    </source>
</evidence>
<dbReference type="InterPro" id="IPR001139">
    <property type="entry name" value="Glyco_hydro_30"/>
</dbReference>
<dbReference type="Pfam" id="PF17189">
    <property type="entry name" value="Glyco_hydro_30C"/>
    <property type="match status" value="1"/>
</dbReference>
<dbReference type="Pfam" id="PF02055">
    <property type="entry name" value="Glyco_hydro_30"/>
    <property type="match status" value="1"/>
</dbReference>
<evidence type="ECO:0000256" key="1">
    <source>
        <dbReference type="ARBA" id="ARBA00005382"/>
    </source>
</evidence>
<gene>
    <name evidence="7" type="ORF">ACFQ4C_00530</name>
</gene>
<dbReference type="SUPFAM" id="SSF51445">
    <property type="entry name" value="(Trans)glycosidases"/>
    <property type="match status" value="1"/>
</dbReference>
<dbReference type="PANTHER" id="PTHR11069:SF23">
    <property type="entry name" value="LYSOSOMAL ACID GLUCOSYLCERAMIDASE"/>
    <property type="match status" value="1"/>
</dbReference>
<dbReference type="InterPro" id="IPR033452">
    <property type="entry name" value="GH30_C"/>
</dbReference>
<dbReference type="SUPFAM" id="SSF51011">
    <property type="entry name" value="Glycosyl hydrolase domain"/>
    <property type="match status" value="1"/>
</dbReference>
<evidence type="ECO:0000256" key="3">
    <source>
        <dbReference type="ARBA" id="ARBA00022801"/>
    </source>
</evidence>
<feature type="domain" description="Glycosyl hydrolase family 30 beta sandwich" evidence="6">
    <location>
        <begin position="139"/>
        <end position="199"/>
    </location>
</feature>
<evidence type="ECO:0000259" key="6">
    <source>
        <dbReference type="Pfam" id="PF17189"/>
    </source>
</evidence>
<proteinExistence type="inferred from homology"/>
<organism evidence="7 8">
    <name type="scientific">Larkinella insperata</name>
    <dbReference type="NCBI Taxonomy" id="332158"/>
    <lineage>
        <taxon>Bacteria</taxon>
        <taxon>Pseudomonadati</taxon>
        <taxon>Bacteroidota</taxon>
        <taxon>Cytophagia</taxon>
        <taxon>Cytophagales</taxon>
        <taxon>Spirosomataceae</taxon>
        <taxon>Larkinella</taxon>
    </lineage>
</organism>
<dbReference type="InterPro" id="IPR033453">
    <property type="entry name" value="Glyco_hydro_30_TIM-barrel"/>
</dbReference>
<comment type="caution">
    <text evidence="7">The sequence shown here is derived from an EMBL/GenBank/DDBJ whole genome shotgun (WGS) entry which is preliminary data.</text>
</comment>
<feature type="domain" description="Glycosyl hydrolase family 30 TIM-barrel" evidence="5">
    <location>
        <begin position="18"/>
        <end position="136"/>
    </location>
</feature>
<keyword evidence="8" id="KW-1185">Reference proteome</keyword>